<proteinExistence type="predicted"/>
<dbReference type="Pfam" id="PF05437">
    <property type="entry name" value="AzlD"/>
    <property type="match status" value="1"/>
</dbReference>
<name>A0A7W3SRV8_9BACL</name>
<keyword evidence="1" id="KW-0812">Transmembrane</keyword>
<evidence type="ECO:0000313" key="3">
    <source>
        <dbReference type="Proteomes" id="UP000567067"/>
    </source>
</evidence>
<feature type="transmembrane region" description="Helical" evidence="1">
    <location>
        <begin position="6"/>
        <end position="24"/>
    </location>
</feature>
<dbReference type="RefSeq" id="WP_182535008.1">
    <property type="nucleotide sequence ID" value="NZ_JACJIP010000007.1"/>
</dbReference>
<protein>
    <submittedName>
        <fullName evidence="2">Branched-subunit amino acid transport protein</fullName>
    </submittedName>
</protein>
<dbReference type="AlphaFoldDB" id="A0A7W3SRV8"/>
<accession>A0A7W3SRV8</accession>
<evidence type="ECO:0000256" key="1">
    <source>
        <dbReference type="SAM" id="Phobius"/>
    </source>
</evidence>
<feature type="transmembrane region" description="Helical" evidence="1">
    <location>
        <begin position="62"/>
        <end position="95"/>
    </location>
</feature>
<dbReference type="Proteomes" id="UP000567067">
    <property type="component" value="Unassembled WGS sequence"/>
</dbReference>
<evidence type="ECO:0000313" key="2">
    <source>
        <dbReference type="EMBL" id="MBA9085061.1"/>
    </source>
</evidence>
<sequence>MIMLVIVGMGVITMLLRFLPLVLANKAGDGAQMHPFLERLPLAVLSAITIPGVFQVDESNPLVGIAASVVAVLLVLVKKIPLFLVVVLSVAAAVLVKML</sequence>
<dbReference type="EMBL" id="JACJIP010000007">
    <property type="protein sequence ID" value="MBA9085061.1"/>
    <property type="molecule type" value="Genomic_DNA"/>
</dbReference>
<keyword evidence="3" id="KW-1185">Reference proteome</keyword>
<dbReference type="InterPro" id="IPR008407">
    <property type="entry name" value="Brnchd-chn_aa_trnsp_AzlD"/>
</dbReference>
<keyword evidence="1" id="KW-1133">Transmembrane helix</keyword>
<organism evidence="2 3">
    <name type="scientific">Fontibacillus solani</name>
    <dbReference type="NCBI Taxonomy" id="1572857"/>
    <lineage>
        <taxon>Bacteria</taxon>
        <taxon>Bacillati</taxon>
        <taxon>Bacillota</taxon>
        <taxon>Bacilli</taxon>
        <taxon>Bacillales</taxon>
        <taxon>Paenibacillaceae</taxon>
        <taxon>Fontibacillus</taxon>
    </lineage>
</organism>
<reference evidence="2 3" key="1">
    <citation type="submission" date="2020-08" db="EMBL/GenBank/DDBJ databases">
        <title>Genomic Encyclopedia of Type Strains, Phase III (KMG-III): the genomes of soil and plant-associated and newly described type strains.</title>
        <authorList>
            <person name="Whitman W."/>
        </authorList>
    </citation>
    <scope>NUCLEOTIDE SEQUENCE [LARGE SCALE GENOMIC DNA]</scope>
    <source>
        <strain evidence="2 3">CECT 8693</strain>
    </source>
</reference>
<keyword evidence="1" id="KW-0472">Membrane</keyword>
<comment type="caution">
    <text evidence="2">The sequence shown here is derived from an EMBL/GenBank/DDBJ whole genome shotgun (WGS) entry which is preliminary data.</text>
</comment>
<gene>
    <name evidence="2" type="ORF">FHR92_001523</name>
</gene>